<keyword evidence="3" id="KW-1185">Reference proteome</keyword>
<evidence type="ECO:0008006" key="4">
    <source>
        <dbReference type="Google" id="ProtNLM"/>
    </source>
</evidence>
<evidence type="ECO:0000256" key="1">
    <source>
        <dbReference type="SAM" id="MobiDB-lite"/>
    </source>
</evidence>
<dbReference type="EMBL" id="CP001510">
    <property type="protein sequence ID" value="ACS39729.1"/>
    <property type="molecule type" value="Genomic_DNA"/>
</dbReference>
<dbReference type="KEGG" id="mea:Mex_1p1917"/>
<reference evidence="2 3" key="1">
    <citation type="journal article" date="2009" name="PLoS ONE">
        <title>Methylobacterium genome sequences: a reference blueprint to investigate microbial metabolism of C1 compounds from natural and industrial sources.</title>
        <authorList>
            <person name="Vuilleumier S."/>
            <person name="Chistoserdova L."/>
            <person name="Lee M.-C."/>
            <person name="Bringel F."/>
            <person name="Lajus A."/>
            <person name="Zhou Y."/>
            <person name="Gourion B."/>
            <person name="Barbe V."/>
            <person name="Chang J."/>
            <person name="Cruveiller S."/>
            <person name="Dossat C."/>
            <person name="Gillett W."/>
            <person name="Gruffaz C."/>
            <person name="Haugen E."/>
            <person name="Hourcade E."/>
            <person name="Levy R."/>
            <person name="Mangenot S."/>
            <person name="Muller E."/>
            <person name="Nadalig T."/>
            <person name="Pagni M."/>
            <person name="Penny C."/>
            <person name="Peyraud R."/>
            <person name="Robinson D.G."/>
            <person name="Roche D."/>
            <person name="Rouy Z."/>
            <person name="Saenampechek C."/>
            <person name="Salvignol G."/>
            <person name="Vallenet D."/>
            <person name="Wu Z."/>
            <person name="Marx C.J."/>
            <person name="Vorholt J.A."/>
            <person name="Olson M.V."/>
            <person name="Kaul R."/>
            <person name="Weissenbach J."/>
            <person name="Medigue C."/>
            <person name="Lidstrom M.E."/>
        </authorList>
    </citation>
    <scope>NUCLEOTIDE SEQUENCE [LARGE SCALE GENOMIC DNA]</scope>
    <source>
        <strain evidence="3">ATCC 14718 / DSM 1338 / JCM 2805 / NCIMB 9133 / AM1</strain>
    </source>
</reference>
<dbReference type="STRING" id="272630.MexAM1_META1p1917"/>
<evidence type="ECO:0000313" key="2">
    <source>
        <dbReference type="EMBL" id="ACS39729.1"/>
    </source>
</evidence>
<feature type="region of interest" description="Disordered" evidence="1">
    <location>
        <begin position="151"/>
        <end position="183"/>
    </location>
</feature>
<dbReference type="HOGENOM" id="CLU_1473567_0_0_5"/>
<accession>C5B1U5</accession>
<protein>
    <recommendedName>
        <fullName evidence="4">Helix-turn-helix domain-containing protein</fullName>
    </recommendedName>
</protein>
<dbReference type="AlphaFoldDB" id="C5B1U5"/>
<name>C5B1U5_METEA</name>
<gene>
    <name evidence="2" type="ordered locus">MexAM1_META1p1917</name>
</gene>
<evidence type="ECO:0000313" key="3">
    <source>
        <dbReference type="Proteomes" id="UP000009081"/>
    </source>
</evidence>
<proteinExistence type="predicted"/>
<dbReference type="eggNOG" id="ENOG5033YHT">
    <property type="taxonomic scope" value="Bacteria"/>
</dbReference>
<dbReference type="Proteomes" id="UP000009081">
    <property type="component" value="Chromosome"/>
</dbReference>
<organism evidence="2 3">
    <name type="scientific">Methylorubrum extorquens (strain ATCC 14718 / DSM 1338 / JCM 2805 / NCIMB 9133 / AM1)</name>
    <name type="common">Methylobacterium extorquens</name>
    <dbReference type="NCBI Taxonomy" id="272630"/>
    <lineage>
        <taxon>Bacteria</taxon>
        <taxon>Pseudomonadati</taxon>
        <taxon>Pseudomonadota</taxon>
        <taxon>Alphaproteobacteria</taxon>
        <taxon>Hyphomicrobiales</taxon>
        <taxon>Methylobacteriaceae</taxon>
        <taxon>Methylorubrum</taxon>
    </lineage>
</organism>
<sequence>MSLFPPRRLPASPDRIASRDRRRLLACSGPMPPSLASRFTTGQLAVLRIVADEVKAKGVCGLCVDAIAARAGVCRRLAQIAIRLATGDGLLTVQERRHEGRKSSPNLIRVISREWQVWMKRARPSQAKGIGCKTLHPTDSRVLTLEITRPAIPSQKLPNRQGRTQGSGSRDSARAANQAKAMR</sequence>
<feature type="compositionally biased region" description="Polar residues" evidence="1">
    <location>
        <begin position="156"/>
        <end position="170"/>
    </location>
</feature>